<dbReference type="RefSeq" id="XP_057449108.1">
    <property type="nucleotide sequence ID" value="XM_057593125.1"/>
</dbReference>
<dbReference type="GeneID" id="130740492"/>
<dbReference type="EMBL" id="BT149787">
    <property type="protein sequence ID" value="AFK49581.1"/>
    <property type="molecule type" value="mRNA"/>
</dbReference>
<dbReference type="InterPro" id="IPR044859">
    <property type="entry name" value="Allene_oxi_cyc_Dirigent"/>
</dbReference>
<evidence type="ECO:0000256" key="1">
    <source>
        <dbReference type="ARBA" id="ARBA00010746"/>
    </source>
</evidence>
<proteinExistence type="evidence at transcript level"/>
<dbReference type="GO" id="GO:0048046">
    <property type="term" value="C:apoplast"/>
    <property type="evidence" value="ECO:0007669"/>
    <property type="project" value="UniProtKB-SubCell"/>
</dbReference>
<dbReference type="Pfam" id="PF03018">
    <property type="entry name" value="Dirigent"/>
    <property type="match status" value="1"/>
</dbReference>
<dbReference type="AlphaFoldDB" id="I3TAN9"/>
<comment type="function">
    <text evidence="4">Dirigent proteins impart stereoselectivity on the phenoxy radical-coupling reaction, yielding optically active lignans from two molecules of coniferyl alcohol in the biosynthesis of lignans, flavonolignans, and alkaloids and thus plays a central role in plant secondary metabolism.</text>
</comment>
<comment type="similarity">
    <text evidence="1 4">Belongs to the plant dirigent protein family.</text>
</comment>
<comment type="subunit">
    <text evidence="2 4">Homodimer.</text>
</comment>
<evidence type="ECO:0000256" key="3">
    <source>
        <dbReference type="ARBA" id="ARBA00022525"/>
    </source>
</evidence>
<keyword evidence="3 4" id="KW-0964">Secreted</keyword>
<comment type="subcellular location">
    <subcellularLocation>
        <location evidence="4">Secreted</location>
        <location evidence="4">Extracellular space</location>
        <location evidence="4">Apoplast</location>
    </subcellularLocation>
</comment>
<dbReference type="KEGG" id="lja:130740492"/>
<protein>
    <recommendedName>
        <fullName evidence="4">Dirigent protein</fullName>
    </recommendedName>
</protein>
<keyword evidence="4" id="KW-0052">Apoplast</keyword>
<dbReference type="Gene3D" id="2.40.480.10">
    <property type="entry name" value="Allene oxide cyclase-like"/>
    <property type="match status" value="1"/>
</dbReference>
<evidence type="ECO:0000256" key="2">
    <source>
        <dbReference type="ARBA" id="ARBA00011738"/>
    </source>
</evidence>
<dbReference type="PANTHER" id="PTHR46215">
    <property type="entry name" value="DIRIGENT PROTEIN 24-RELATED"/>
    <property type="match status" value="1"/>
</dbReference>
<evidence type="ECO:0000313" key="5">
    <source>
        <dbReference type="EMBL" id="AFK49581.1"/>
    </source>
</evidence>
<reference evidence="5" key="1">
    <citation type="submission" date="2012-05" db="EMBL/GenBank/DDBJ databases">
        <authorList>
            <person name="Krishnakumar V."/>
            <person name="Cheung F."/>
            <person name="Xiao Y."/>
            <person name="Chan A."/>
            <person name="Moskal W.A."/>
            <person name="Town C.D."/>
        </authorList>
    </citation>
    <scope>NUCLEOTIDE SEQUENCE</scope>
</reference>
<dbReference type="InterPro" id="IPR004265">
    <property type="entry name" value="Dirigent"/>
</dbReference>
<dbReference type="PANTHER" id="PTHR46215:SF5">
    <property type="entry name" value="DIRIGENT PROTEIN"/>
    <property type="match status" value="1"/>
</dbReference>
<evidence type="ECO:0000256" key="4">
    <source>
        <dbReference type="RuleBase" id="RU363099"/>
    </source>
</evidence>
<dbReference type="OrthoDB" id="1921494at2759"/>
<dbReference type="GO" id="GO:0009699">
    <property type="term" value="P:phenylpropanoid biosynthetic process"/>
    <property type="evidence" value="ECO:0007669"/>
    <property type="project" value="UniProtKB-ARBA"/>
</dbReference>
<organism evidence="5">
    <name type="scientific">Lotus japonicus</name>
    <name type="common">Lotus corniculatus var. japonicus</name>
    <dbReference type="NCBI Taxonomy" id="34305"/>
    <lineage>
        <taxon>Eukaryota</taxon>
        <taxon>Viridiplantae</taxon>
        <taxon>Streptophyta</taxon>
        <taxon>Embryophyta</taxon>
        <taxon>Tracheophyta</taxon>
        <taxon>Spermatophyta</taxon>
        <taxon>Magnoliopsida</taxon>
        <taxon>eudicotyledons</taxon>
        <taxon>Gunneridae</taxon>
        <taxon>Pentapetalae</taxon>
        <taxon>rosids</taxon>
        <taxon>fabids</taxon>
        <taxon>Fabales</taxon>
        <taxon>Fabaceae</taxon>
        <taxon>Papilionoideae</taxon>
        <taxon>50 kb inversion clade</taxon>
        <taxon>NPAAA clade</taxon>
        <taxon>Hologalegina</taxon>
        <taxon>robinioid clade</taxon>
        <taxon>Loteae</taxon>
        <taxon>Lotus</taxon>
    </lineage>
</organism>
<accession>I3TAN9</accession>
<sequence>MASIETHSTTMPLKAITFLALIFLAFTSTASTRILTGLETPTTTAPEELPDFAGSPVSSTVPPLVTAATPAAAIDGEYHHHTLSFFMHDILGGSNPTARAVTGVVTNPAVNAQVAFAKPNGANLPLNNGVPQNNNNAGILNNNDLPFITGLSGTTGNVFNNNNNNGNGNGFSVTNPNNLPAGLTLQKLMFGTMTVFDDELTEGHELGSGMVGKAQGFYIASSVDGTSQVMAFTAKFEENGYVDSLSFFGVHGTQVSESQLAIIGGTGKYVNAEGFAIIKTFPVTNDQQHHTDGLETLLQLTAYLA</sequence>
<name>I3TAN9_LOTJA</name>